<accession>A0ABX1CUR6</accession>
<dbReference type="Proteomes" id="UP000703674">
    <property type="component" value="Unassembled WGS sequence"/>
</dbReference>
<dbReference type="PANTHER" id="PTHR43415">
    <property type="entry name" value="SPERMIDINE N(1)-ACETYLTRANSFERASE"/>
    <property type="match status" value="1"/>
</dbReference>
<feature type="domain" description="N-acetyltransferase" evidence="1">
    <location>
        <begin position="9"/>
        <end position="170"/>
    </location>
</feature>
<dbReference type="InterPro" id="IPR016181">
    <property type="entry name" value="Acyl_CoA_acyltransferase"/>
</dbReference>
<organism evidence="2 3">
    <name type="scientific">Salinimicrobium oceani</name>
    <dbReference type="NCBI Taxonomy" id="2722702"/>
    <lineage>
        <taxon>Bacteria</taxon>
        <taxon>Pseudomonadati</taxon>
        <taxon>Bacteroidota</taxon>
        <taxon>Flavobacteriia</taxon>
        <taxon>Flavobacteriales</taxon>
        <taxon>Flavobacteriaceae</taxon>
        <taxon>Salinimicrobium</taxon>
    </lineage>
</organism>
<dbReference type="EMBL" id="JAAVJR010000001">
    <property type="protein sequence ID" value="NJW51487.1"/>
    <property type="molecule type" value="Genomic_DNA"/>
</dbReference>
<dbReference type="Pfam" id="PF13302">
    <property type="entry name" value="Acetyltransf_3"/>
    <property type="match status" value="1"/>
</dbReference>
<dbReference type="Gene3D" id="3.40.630.30">
    <property type="match status" value="1"/>
</dbReference>
<dbReference type="InterPro" id="IPR000182">
    <property type="entry name" value="GNAT_dom"/>
</dbReference>
<dbReference type="PROSITE" id="PS51186">
    <property type="entry name" value="GNAT"/>
    <property type="match status" value="1"/>
</dbReference>
<evidence type="ECO:0000313" key="2">
    <source>
        <dbReference type="EMBL" id="NJW51487.1"/>
    </source>
</evidence>
<protein>
    <submittedName>
        <fullName evidence="2">GNAT family N-acetyltransferase</fullName>
    </submittedName>
</protein>
<keyword evidence="3" id="KW-1185">Reference proteome</keyword>
<dbReference type="CDD" id="cd04301">
    <property type="entry name" value="NAT_SF"/>
    <property type="match status" value="1"/>
</dbReference>
<name>A0ABX1CUR6_9FLAO</name>
<evidence type="ECO:0000259" key="1">
    <source>
        <dbReference type="PROSITE" id="PS51186"/>
    </source>
</evidence>
<gene>
    <name evidence="2" type="ORF">HC175_00985</name>
</gene>
<reference evidence="2 3" key="1">
    <citation type="submission" date="2020-03" db="EMBL/GenBank/DDBJ databases">
        <title>Salinimicrobium sp. nov, isolated from SCS.</title>
        <authorList>
            <person name="Cao W.R."/>
        </authorList>
    </citation>
    <scope>NUCLEOTIDE SEQUENCE [LARGE SCALE GENOMIC DNA]</scope>
    <source>
        <strain evidence="3">J15B91</strain>
    </source>
</reference>
<sequence length="201" mass="23455">MVTLKGDEIFLRALEPEDLDFLFEIENNEEFWEVSATSVPFSRYILKQYLENSHKDIYEVKQLRLVISTHNGETVGLIDIFDFDPKNRRAALGILIAPLKYRNKGYGAEALNLVAKYCFAHLGLHQVYANVGEDNTSSRILFEKSGFILSANKKDWNLVNGEYKAELTYQLLNLKHVHQKNSSYHSFTWYFRFGRFLILYL</sequence>
<dbReference type="SUPFAM" id="SSF55729">
    <property type="entry name" value="Acyl-CoA N-acyltransferases (Nat)"/>
    <property type="match status" value="1"/>
</dbReference>
<proteinExistence type="predicted"/>
<evidence type="ECO:0000313" key="3">
    <source>
        <dbReference type="Proteomes" id="UP000703674"/>
    </source>
</evidence>
<dbReference type="PANTHER" id="PTHR43415:SF3">
    <property type="entry name" value="GNAT-FAMILY ACETYLTRANSFERASE"/>
    <property type="match status" value="1"/>
</dbReference>
<comment type="caution">
    <text evidence="2">The sequence shown here is derived from an EMBL/GenBank/DDBJ whole genome shotgun (WGS) entry which is preliminary data.</text>
</comment>